<evidence type="ECO:0000256" key="9">
    <source>
        <dbReference type="SAM" id="Phobius"/>
    </source>
</evidence>
<dbReference type="CDD" id="cd00037">
    <property type="entry name" value="CLECT"/>
    <property type="match status" value="1"/>
</dbReference>
<dbReference type="RefSeq" id="XP_026275730.2">
    <property type="nucleotide sequence ID" value="XM_026419945.2"/>
</dbReference>
<dbReference type="InterPro" id="IPR003598">
    <property type="entry name" value="Ig_sub2"/>
</dbReference>
<dbReference type="Proteomes" id="UP000504606">
    <property type="component" value="Unplaced"/>
</dbReference>
<evidence type="ECO:0000259" key="12">
    <source>
        <dbReference type="PROSITE" id="PS50853"/>
    </source>
</evidence>
<feature type="compositionally biased region" description="Pro residues" evidence="8">
    <location>
        <begin position="50"/>
        <end position="86"/>
    </location>
</feature>
<dbReference type="InterPro" id="IPR016187">
    <property type="entry name" value="CTDL_fold"/>
</dbReference>
<keyword evidence="7" id="KW-0393">Immunoglobulin domain</keyword>
<evidence type="ECO:0000313" key="14">
    <source>
        <dbReference type="RefSeq" id="XP_026275730.2"/>
    </source>
</evidence>
<dbReference type="SUPFAM" id="SSF48726">
    <property type="entry name" value="Immunoglobulin"/>
    <property type="match status" value="6"/>
</dbReference>
<evidence type="ECO:0000256" key="1">
    <source>
        <dbReference type="ARBA" id="ARBA00004236"/>
    </source>
</evidence>
<dbReference type="InterPro" id="IPR036179">
    <property type="entry name" value="Ig-like_dom_sf"/>
</dbReference>
<dbReference type="GO" id="GO:0030424">
    <property type="term" value="C:axon"/>
    <property type="evidence" value="ECO:0007669"/>
    <property type="project" value="TreeGrafter"/>
</dbReference>
<evidence type="ECO:0000256" key="8">
    <source>
        <dbReference type="SAM" id="MobiDB-lite"/>
    </source>
</evidence>
<dbReference type="InterPro" id="IPR003599">
    <property type="entry name" value="Ig_sub"/>
</dbReference>
<gene>
    <name evidence="14" type="primary">LOC113204682</name>
</gene>
<dbReference type="InterPro" id="IPR003961">
    <property type="entry name" value="FN3_dom"/>
</dbReference>
<dbReference type="GO" id="GO:0098609">
    <property type="term" value="P:cell-cell adhesion"/>
    <property type="evidence" value="ECO:0007669"/>
    <property type="project" value="TreeGrafter"/>
</dbReference>
<feature type="domain" description="Fibronectin type-III" evidence="12">
    <location>
        <begin position="1172"/>
        <end position="1270"/>
    </location>
</feature>
<keyword evidence="4 9" id="KW-0472">Membrane</keyword>
<dbReference type="InterPro" id="IPR016186">
    <property type="entry name" value="C-type_lectin-like/link_sf"/>
</dbReference>
<feature type="domain" description="Fibronectin type-III" evidence="12">
    <location>
        <begin position="965"/>
        <end position="1064"/>
    </location>
</feature>
<keyword evidence="6" id="KW-0325">Glycoprotein</keyword>
<dbReference type="FunFam" id="2.60.40.10:FF:000004">
    <property type="entry name" value="DCC isoform 1"/>
    <property type="match status" value="1"/>
</dbReference>
<evidence type="ECO:0000259" key="11">
    <source>
        <dbReference type="PROSITE" id="PS50835"/>
    </source>
</evidence>
<evidence type="ECO:0000256" key="7">
    <source>
        <dbReference type="ARBA" id="ARBA00023319"/>
    </source>
</evidence>
<dbReference type="SMART" id="SM00408">
    <property type="entry name" value="IGc2"/>
    <property type="match status" value="5"/>
</dbReference>
<dbReference type="CDD" id="cd00063">
    <property type="entry name" value="FN3"/>
    <property type="match status" value="4"/>
</dbReference>
<dbReference type="PROSITE" id="PS50041">
    <property type="entry name" value="C_TYPE_LECTIN_2"/>
    <property type="match status" value="1"/>
</dbReference>
<dbReference type="FunFam" id="2.60.40.10:FF:000005">
    <property type="entry name" value="Neuronal cell adhesion molecule"/>
    <property type="match status" value="1"/>
</dbReference>
<dbReference type="SUPFAM" id="SSF56436">
    <property type="entry name" value="C-type lectin-like"/>
    <property type="match status" value="1"/>
</dbReference>
<feature type="domain" description="Ig-like" evidence="11">
    <location>
        <begin position="270"/>
        <end position="371"/>
    </location>
</feature>
<accession>A0A6J1S908</accession>
<feature type="domain" description="Ig-like" evidence="11">
    <location>
        <begin position="759"/>
        <end position="845"/>
    </location>
</feature>
<evidence type="ECO:0000256" key="2">
    <source>
        <dbReference type="ARBA" id="ARBA00022475"/>
    </source>
</evidence>
<dbReference type="FunFam" id="2.60.40.10:FF:001529">
    <property type="entry name" value="Cell adhesion molecule"/>
    <property type="match status" value="1"/>
</dbReference>
<dbReference type="FunFam" id="2.60.40.10:FF:000035">
    <property type="entry name" value="Contactin 1"/>
    <property type="match status" value="1"/>
</dbReference>
<feature type="domain" description="Ig-like" evidence="11">
    <location>
        <begin position="387"/>
        <end position="452"/>
    </location>
</feature>
<dbReference type="PROSITE" id="PS50853">
    <property type="entry name" value="FN3"/>
    <property type="match status" value="4"/>
</dbReference>
<dbReference type="OrthoDB" id="3666223at2759"/>
<keyword evidence="13" id="KW-1185">Reference proteome</keyword>
<dbReference type="GO" id="GO:0005886">
    <property type="term" value="C:plasma membrane"/>
    <property type="evidence" value="ECO:0007669"/>
    <property type="project" value="UniProtKB-SubCell"/>
</dbReference>
<feature type="transmembrane region" description="Helical" evidence="9">
    <location>
        <begin position="1282"/>
        <end position="1302"/>
    </location>
</feature>
<dbReference type="Pfam" id="PF13927">
    <property type="entry name" value="Ig_3"/>
    <property type="match status" value="4"/>
</dbReference>
<keyword evidence="9" id="KW-1133">Transmembrane helix</keyword>
<dbReference type="AlphaFoldDB" id="A0A6J1S908"/>
<dbReference type="FunFam" id="2.60.40.10:FF:000064">
    <property type="entry name" value="Contactin 1"/>
    <property type="match status" value="1"/>
</dbReference>
<evidence type="ECO:0000313" key="13">
    <source>
        <dbReference type="Proteomes" id="UP000504606"/>
    </source>
</evidence>
<dbReference type="InterPro" id="IPR001304">
    <property type="entry name" value="C-type_lectin-like"/>
</dbReference>
<feature type="region of interest" description="Disordered" evidence="8">
    <location>
        <begin position="50"/>
        <end position="89"/>
    </location>
</feature>
<feature type="domain" description="Fibronectin type-III" evidence="12">
    <location>
        <begin position="1069"/>
        <end position="1170"/>
    </location>
</feature>
<dbReference type="KEGG" id="foc:113204682"/>
<dbReference type="CTD" id="40553"/>
<dbReference type="PROSITE" id="PS50835">
    <property type="entry name" value="IG_LIKE"/>
    <property type="match status" value="6"/>
</dbReference>
<organism evidence="13 14">
    <name type="scientific">Frankliniella occidentalis</name>
    <name type="common">Western flower thrips</name>
    <name type="synonym">Euthrips occidentalis</name>
    <dbReference type="NCBI Taxonomy" id="133901"/>
    <lineage>
        <taxon>Eukaryota</taxon>
        <taxon>Metazoa</taxon>
        <taxon>Ecdysozoa</taxon>
        <taxon>Arthropoda</taxon>
        <taxon>Hexapoda</taxon>
        <taxon>Insecta</taxon>
        <taxon>Pterygota</taxon>
        <taxon>Neoptera</taxon>
        <taxon>Paraneoptera</taxon>
        <taxon>Thysanoptera</taxon>
        <taxon>Terebrantia</taxon>
        <taxon>Thripoidea</taxon>
        <taxon>Thripidae</taxon>
        <taxon>Frankliniella</taxon>
    </lineage>
</organism>
<dbReference type="InterPro" id="IPR036116">
    <property type="entry name" value="FN3_sf"/>
</dbReference>
<dbReference type="Pfam" id="PF00041">
    <property type="entry name" value="fn3"/>
    <property type="match status" value="3"/>
</dbReference>
<evidence type="ECO:0000256" key="3">
    <source>
        <dbReference type="ARBA" id="ARBA00022737"/>
    </source>
</evidence>
<evidence type="ECO:0000259" key="10">
    <source>
        <dbReference type="PROSITE" id="PS50041"/>
    </source>
</evidence>
<reference evidence="14" key="1">
    <citation type="submission" date="2025-08" db="UniProtKB">
        <authorList>
            <consortium name="RefSeq"/>
        </authorList>
    </citation>
    <scope>IDENTIFICATION</scope>
    <source>
        <tissue evidence="14">Whole organism</tissue>
    </source>
</reference>
<feature type="domain" description="C-type lectin" evidence="10">
    <location>
        <begin position="110"/>
        <end position="222"/>
    </location>
</feature>
<keyword evidence="9" id="KW-0812">Transmembrane</keyword>
<dbReference type="InterPro" id="IPR013783">
    <property type="entry name" value="Ig-like_fold"/>
</dbReference>
<dbReference type="Gene3D" id="3.10.100.10">
    <property type="entry name" value="Mannose-Binding Protein A, subunit A"/>
    <property type="match status" value="1"/>
</dbReference>
<protein>
    <submittedName>
        <fullName evidence="14">Contactin</fullName>
    </submittedName>
</protein>
<dbReference type="InterPro" id="IPR013098">
    <property type="entry name" value="Ig_I-set"/>
</dbReference>
<dbReference type="Gene3D" id="2.60.40.10">
    <property type="entry name" value="Immunoglobulins"/>
    <property type="match status" value="10"/>
</dbReference>
<evidence type="ECO:0000256" key="6">
    <source>
        <dbReference type="ARBA" id="ARBA00023180"/>
    </source>
</evidence>
<feature type="domain" description="Ig-like" evidence="11">
    <location>
        <begin position="569"/>
        <end position="664"/>
    </location>
</feature>
<sequence length="1303" mass="147146">MNVFLSSVHERKARKATNKLTQCCCESSTMERLVWAFLAISVVRGQIPPNGPPPNSFPPLGPGAPLGPVPIGPGPIGPGPIGPGPVGPAGLDTFGPELLEWRCPQHWVQFQGSCYRFIKSPIRPRHEARRNCQAYHYQADLVNINSLEEHGFMLNQLNIQDPQRRKWYTSGFQQQPNFWINEGDGTNIVNLEAAFLPQAPPDQPPYQRDFLTYSYSTSLMRWGFERMSGQEPLLYVCEAPIGALRSLLEDDRTYTYGIDVEDPLLVPRGPMFIRQPKDVVFDLSKRKTNNDVTLSCLAGGYPTPSYEWFKEDYQNDVLRESLIDPLQDSRYTISGGSLIIYNPNQIKDRGTYHCKATNKFGTIVSESVELSFGFIGEFNLKRSPEYGDKNWGKAIYCDPPQYFPGVTYYWARDYFPNFVEEDRRVFSSYDGALYFSALENIDQGNYSCNVQSKVSDTGRNGPFFHFTVRPHPNYQQLKFPNNFPKSFPEALIAGHEVRLECIAFGYPVPSYNWTRVNGNLPKGSYMTNYNRVLIIPSVQVEDQGEYVCRANNDRAAITNSVIISIQAMPNFTVPLMDKHMDFQGNLTWTCEAFGIPDVTYSWLRNGIELDVNRLSPEDWGRYHIQDNVLTIERLEPHREQAMYQCRARNQLRTRYSSAQLRVLSLPPSFKKRPLEAETYAAEGGNVTMRCNPEAAPRPRFVWRKNGNVLGSGGRRIILENGNMIIKPVSRDDDGVYTCTAENVYGRDSSSGRLIVLRGPRFIRTMPPQFVTTQGADIALSCDAASDEMLDVAYIWTHNGLRIRDERNQQIRIKVDGNLLAIRNASLAEAGDYECIVKSVVGRIVTRTRVIVEGPPGTPGGVQVVDIKKTSATIQWTDGAPNGQPIYVYIISARTTFNDTWLNITRDVRAKEIDRYNGRKQFELEGMLAPGCTYEFRVAAANALGYGVFSTPSPQYRTPPDRPYKFPTKIGGGGGKIGDLTITWTPLPPQDQNGPGIYYKVFWRRTEHDTEFQSLALKDQGNIGMAVLRIQTEHFYTRYDVKVQAVNDIGFGPESKITTIFSAEDMPQAAPQQVYARSFNSTSLNVTWQPVDQTREMIRGKLIGYRLKYWIAEQKEEDSVYYLSRSTNPWALIVGLRPDTFYFVKVMAFNAAGEGPESERWKERTFRMAPQKPPSSVHIYGVNPSTVRVVWRYVAPSLDEEPVSGYKVRVWEKDRDMSTANDTFISVGHKLEAYITSLSPGKSYHMRVLATSNGGDGRMSSPALTFQMGDQDVLRSGVGTLNLSIWNLFALVLVIILVLPANVN</sequence>
<evidence type="ECO:0000256" key="4">
    <source>
        <dbReference type="ARBA" id="ARBA00023136"/>
    </source>
</evidence>
<comment type="subcellular location">
    <subcellularLocation>
        <location evidence="1">Cell membrane</location>
    </subcellularLocation>
</comment>
<feature type="domain" description="Fibronectin type-III" evidence="12">
    <location>
        <begin position="857"/>
        <end position="960"/>
    </location>
</feature>
<name>A0A6J1S908_FRAOC</name>
<dbReference type="InterPro" id="IPR007110">
    <property type="entry name" value="Ig-like_dom"/>
</dbReference>
<dbReference type="PANTHER" id="PTHR44170:SF6">
    <property type="entry name" value="CONTACTIN"/>
    <property type="match status" value="1"/>
</dbReference>
<feature type="domain" description="Ig-like" evidence="11">
    <location>
        <begin position="484"/>
        <end position="564"/>
    </location>
</feature>
<dbReference type="GeneID" id="113204682"/>
<evidence type="ECO:0000256" key="5">
    <source>
        <dbReference type="ARBA" id="ARBA00023157"/>
    </source>
</evidence>
<keyword evidence="3" id="KW-0677">Repeat</keyword>
<keyword evidence="5" id="KW-1015">Disulfide bond</keyword>
<dbReference type="Pfam" id="PF07679">
    <property type="entry name" value="I-set"/>
    <property type="match status" value="1"/>
</dbReference>
<dbReference type="GO" id="GO:0007411">
    <property type="term" value="P:axon guidance"/>
    <property type="evidence" value="ECO:0007669"/>
    <property type="project" value="TreeGrafter"/>
</dbReference>
<dbReference type="PANTHER" id="PTHR44170">
    <property type="entry name" value="PROTEIN SIDEKICK"/>
    <property type="match status" value="1"/>
</dbReference>
<dbReference type="SMART" id="SM00034">
    <property type="entry name" value="CLECT"/>
    <property type="match status" value="1"/>
</dbReference>
<dbReference type="SMART" id="SM00060">
    <property type="entry name" value="FN3"/>
    <property type="match status" value="4"/>
</dbReference>
<dbReference type="SUPFAM" id="SSF49265">
    <property type="entry name" value="Fibronectin type III"/>
    <property type="match status" value="2"/>
</dbReference>
<dbReference type="SMART" id="SM00409">
    <property type="entry name" value="IG"/>
    <property type="match status" value="5"/>
</dbReference>
<proteinExistence type="predicted"/>
<keyword evidence="2" id="KW-1003">Cell membrane</keyword>
<feature type="domain" description="Ig-like" evidence="11">
    <location>
        <begin position="667"/>
        <end position="754"/>
    </location>
</feature>